<evidence type="ECO:0000259" key="6">
    <source>
        <dbReference type="Pfam" id="PF22435"/>
    </source>
</evidence>
<sequence>MSLRITSRHNPRLKQAAQLRDSRHRRATGRLLVDGARETLRALTAGVTPIEAFVDEASIGERTAVALAELERRGVTVFPVASDAFAKLAYGDRADGVVLVAEHPVRGLADLTLPPAPLIAVIEAVEKPGNLGAILRTADGAGVDAVIVADPRVDLFNPNAIRSSVGAVFRKEIAIATAAEARQWLQDRRLTLFATRPEATITYSDADFTQGCAIVLGSEADGLSPEWDAIATGVSLPMLGVADSLNVSAAAAVLLYEARRQRGTR</sequence>
<dbReference type="EC" id="2.1.1.208" evidence="7"/>
<accession>A0A518K518</accession>
<protein>
    <submittedName>
        <fullName evidence="7">23S rRNA (Uridine(2479)-2'-O)-methyltransferase</fullName>
        <ecNumber evidence="7">2.1.1.208</ecNumber>
    </submittedName>
</protein>
<dbReference type="GO" id="GO:0032259">
    <property type="term" value="P:methylation"/>
    <property type="evidence" value="ECO:0007669"/>
    <property type="project" value="UniProtKB-KW"/>
</dbReference>
<keyword evidence="2 7" id="KW-0489">Methyltransferase</keyword>
<dbReference type="InterPro" id="IPR053888">
    <property type="entry name" value="MRM3-like_sub_bind"/>
</dbReference>
<evidence type="ECO:0000256" key="4">
    <source>
        <dbReference type="SAM" id="MobiDB-lite"/>
    </source>
</evidence>
<feature type="domain" description="MRM3-like substrate binding" evidence="6">
    <location>
        <begin position="10"/>
        <end position="98"/>
    </location>
</feature>
<evidence type="ECO:0000256" key="2">
    <source>
        <dbReference type="ARBA" id="ARBA00022603"/>
    </source>
</evidence>
<evidence type="ECO:0000313" key="8">
    <source>
        <dbReference type="Proteomes" id="UP000316426"/>
    </source>
</evidence>
<dbReference type="InterPro" id="IPR029064">
    <property type="entry name" value="Ribosomal_eL30-like_sf"/>
</dbReference>
<dbReference type="Pfam" id="PF00588">
    <property type="entry name" value="SpoU_methylase"/>
    <property type="match status" value="1"/>
</dbReference>
<dbReference type="InterPro" id="IPR001537">
    <property type="entry name" value="SpoU_MeTrfase"/>
</dbReference>
<dbReference type="InterPro" id="IPR051259">
    <property type="entry name" value="rRNA_Methyltransferase"/>
</dbReference>
<dbReference type="GO" id="GO:0008173">
    <property type="term" value="F:RNA methyltransferase activity"/>
    <property type="evidence" value="ECO:0007669"/>
    <property type="project" value="InterPro"/>
</dbReference>
<name>A0A518K518_9BACT</name>
<dbReference type="SUPFAM" id="SSF75217">
    <property type="entry name" value="alpha/beta knot"/>
    <property type="match status" value="1"/>
</dbReference>
<dbReference type="InterPro" id="IPR029028">
    <property type="entry name" value="Alpha/beta_knot_MTases"/>
</dbReference>
<dbReference type="InterPro" id="IPR029026">
    <property type="entry name" value="tRNA_m1G_MTases_N"/>
</dbReference>
<dbReference type="Pfam" id="PF22435">
    <property type="entry name" value="MRM3-like_sub_bind"/>
    <property type="match status" value="1"/>
</dbReference>
<keyword evidence="3 7" id="KW-0808">Transferase</keyword>
<evidence type="ECO:0000259" key="5">
    <source>
        <dbReference type="Pfam" id="PF00588"/>
    </source>
</evidence>
<dbReference type="SUPFAM" id="SSF55315">
    <property type="entry name" value="L30e-like"/>
    <property type="match status" value="1"/>
</dbReference>
<comment type="similarity">
    <text evidence="1">Belongs to the class IV-like SAM-binding methyltransferase superfamily. RNA methyltransferase TrmH family.</text>
</comment>
<reference evidence="7 8" key="1">
    <citation type="submission" date="2019-02" db="EMBL/GenBank/DDBJ databases">
        <title>Deep-cultivation of Planctomycetes and their phenomic and genomic characterization uncovers novel biology.</title>
        <authorList>
            <person name="Wiegand S."/>
            <person name="Jogler M."/>
            <person name="Boedeker C."/>
            <person name="Pinto D."/>
            <person name="Vollmers J."/>
            <person name="Rivas-Marin E."/>
            <person name="Kohn T."/>
            <person name="Peeters S.H."/>
            <person name="Heuer A."/>
            <person name="Rast P."/>
            <person name="Oberbeckmann S."/>
            <person name="Bunk B."/>
            <person name="Jeske O."/>
            <person name="Meyerdierks A."/>
            <person name="Storesund J.E."/>
            <person name="Kallscheuer N."/>
            <person name="Luecker S."/>
            <person name="Lage O.M."/>
            <person name="Pohl T."/>
            <person name="Merkel B.J."/>
            <person name="Hornburger P."/>
            <person name="Mueller R.-W."/>
            <person name="Bruemmer F."/>
            <person name="Labrenz M."/>
            <person name="Spormann A.M."/>
            <person name="Op den Camp H."/>
            <person name="Overmann J."/>
            <person name="Amann R."/>
            <person name="Jetten M.S.M."/>
            <person name="Mascher T."/>
            <person name="Medema M.H."/>
            <person name="Devos D.P."/>
            <person name="Kaster A.-K."/>
            <person name="Ovreas L."/>
            <person name="Rohde M."/>
            <person name="Galperin M.Y."/>
            <person name="Jogler C."/>
        </authorList>
    </citation>
    <scope>NUCLEOTIDE SEQUENCE [LARGE SCALE GENOMIC DNA]</scope>
    <source>
        <strain evidence="7 8">Spa11</strain>
    </source>
</reference>
<evidence type="ECO:0000256" key="3">
    <source>
        <dbReference type="ARBA" id="ARBA00022679"/>
    </source>
</evidence>
<dbReference type="Gene3D" id="3.30.1330.30">
    <property type="match status" value="1"/>
</dbReference>
<evidence type="ECO:0000256" key="1">
    <source>
        <dbReference type="ARBA" id="ARBA00007228"/>
    </source>
</evidence>
<evidence type="ECO:0000313" key="7">
    <source>
        <dbReference type="EMBL" id="QDV72890.1"/>
    </source>
</evidence>
<dbReference type="AlphaFoldDB" id="A0A518K518"/>
<feature type="region of interest" description="Disordered" evidence="4">
    <location>
        <begin position="1"/>
        <end position="23"/>
    </location>
</feature>
<proteinExistence type="inferred from homology"/>
<dbReference type="PANTHER" id="PTHR43191:SF2">
    <property type="entry name" value="RRNA METHYLTRANSFERASE 3, MITOCHONDRIAL"/>
    <property type="match status" value="1"/>
</dbReference>
<gene>
    <name evidence="7" type="primary">aviRb</name>
    <name evidence="7" type="ORF">Spa11_10740</name>
</gene>
<dbReference type="GO" id="GO:0003723">
    <property type="term" value="F:RNA binding"/>
    <property type="evidence" value="ECO:0007669"/>
    <property type="project" value="InterPro"/>
</dbReference>
<organism evidence="7 8">
    <name type="scientific">Botrimarina mediterranea</name>
    <dbReference type="NCBI Taxonomy" id="2528022"/>
    <lineage>
        <taxon>Bacteria</taxon>
        <taxon>Pseudomonadati</taxon>
        <taxon>Planctomycetota</taxon>
        <taxon>Planctomycetia</taxon>
        <taxon>Pirellulales</taxon>
        <taxon>Lacipirellulaceae</taxon>
        <taxon>Botrimarina</taxon>
    </lineage>
</organism>
<dbReference type="RefSeq" id="WP_145108935.1">
    <property type="nucleotide sequence ID" value="NZ_CP036349.1"/>
</dbReference>
<dbReference type="Gene3D" id="3.40.1280.10">
    <property type="match status" value="1"/>
</dbReference>
<dbReference type="PANTHER" id="PTHR43191">
    <property type="entry name" value="RRNA METHYLTRANSFERASE 3"/>
    <property type="match status" value="1"/>
</dbReference>
<feature type="domain" description="tRNA/rRNA methyltransferase SpoU type" evidence="5">
    <location>
        <begin position="118"/>
        <end position="256"/>
    </location>
</feature>
<dbReference type="EMBL" id="CP036349">
    <property type="protein sequence ID" value="QDV72890.1"/>
    <property type="molecule type" value="Genomic_DNA"/>
</dbReference>
<keyword evidence="8" id="KW-1185">Reference proteome</keyword>
<feature type="compositionally biased region" description="Basic residues" evidence="4">
    <location>
        <begin position="1"/>
        <end position="12"/>
    </location>
</feature>
<dbReference type="KEGG" id="bmei:Spa11_10740"/>
<dbReference type="Proteomes" id="UP000316426">
    <property type="component" value="Chromosome"/>
</dbReference>
<dbReference type="GO" id="GO:0006396">
    <property type="term" value="P:RNA processing"/>
    <property type="evidence" value="ECO:0007669"/>
    <property type="project" value="InterPro"/>
</dbReference>